<keyword evidence="7" id="KW-0539">Nucleus</keyword>
<dbReference type="EMBL" id="CDHK01000023">
    <property type="protein sequence ID" value="CEJ62760.1"/>
    <property type="molecule type" value="Genomic_DNA"/>
</dbReference>
<dbReference type="InterPro" id="IPR007219">
    <property type="entry name" value="XnlR_reg_dom"/>
</dbReference>
<dbReference type="InterPro" id="IPR036236">
    <property type="entry name" value="Znf_C2H2_sf"/>
</dbReference>
<dbReference type="SUPFAM" id="SSF57701">
    <property type="entry name" value="Zn2/Cys6 DNA-binding domain"/>
    <property type="match status" value="1"/>
</dbReference>
<dbReference type="Pfam" id="PF00172">
    <property type="entry name" value="Zn_clus"/>
    <property type="match status" value="1"/>
</dbReference>
<keyword evidence="6" id="KW-0804">Transcription</keyword>
<dbReference type="PROSITE" id="PS50048">
    <property type="entry name" value="ZN2_CY6_FUNGAL_2"/>
    <property type="match status" value="1"/>
</dbReference>
<accession>A0A0F7U4T9</accession>
<dbReference type="PANTHER" id="PTHR47660">
    <property type="entry name" value="TRANSCRIPTION FACTOR WITH C2H2 AND ZN(2)-CYS(6) DNA BINDING DOMAIN (EUROFUNG)-RELATED-RELATED"/>
    <property type="match status" value="1"/>
</dbReference>
<dbReference type="Gene3D" id="3.30.160.60">
    <property type="entry name" value="Classic Zinc Finger"/>
    <property type="match status" value="2"/>
</dbReference>
<dbReference type="InterPro" id="IPR013087">
    <property type="entry name" value="Znf_C2H2_type"/>
</dbReference>
<dbReference type="GO" id="GO:0003677">
    <property type="term" value="F:DNA binding"/>
    <property type="evidence" value="ECO:0007669"/>
    <property type="project" value="UniProtKB-KW"/>
</dbReference>
<dbReference type="SMART" id="SM00066">
    <property type="entry name" value="GAL4"/>
    <property type="match status" value="1"/>
</dbReference>
<evidence type="ECO:0000256" key="4">
    <source>
        <dbReference type="ARBA" id="ARBA00023015"/>
    </source>
</evidence>
<evidence type="ECO:0000259" key="9">
    <source>
        <dbReference type="PROSITE" id="PS50048"/>
    </source>
</evidence>
<feature type="domain" description="C2H2-type" evidence="10">
    <location>
        <begin position="96"/>
        <end position="123"/>
    </location>
</feature>
<dbReference type="Gene3D" id="4.10.240.10">
    <property type="entry name" value="Zn(2)-C6 fungal-type DNA-binding domain"/>
    <property type="match status" value="1"/>
</dbReference>
<dbReference type="FunFam" id="3.30.160.60:FF:002343">
    <property type="entry name" value="Zinc finger protein 33A"/>
    <property type="match status" value="1"/>
</dbReference>
<dbReference type="PANTHER" id="PTHR47660:SF2">
    <property type="entry name" value="TRANSCRIPTION FACTOR WITH C2H2 AND ZN(2)-CYS(6) DNA BINDING DOMAIN (EUROFUNG)"/>
    <property type="match status" value="1"/>
</dbReference>
<reference evidence="12" key="1">
    <citation type="journal article" date="2015" name="Genome Announc.">
        <title>Draft genome sequence of the fungus Penicillium brasilianum MG11.</title>
        <authorList>
            <person name="Horn F."/>
            <person name="Linde J."/>
            <person name="Mattern D.J."/>
            <person name="Walther G."/>
            <person name="Guthke R."/>
            <person name="Brakhage A.A."/>
            <person name="Valiante V."/>
        </authorList>
    </citation>
    <scope>NUCLEOTIDE SEQUENCE [LARGE SCALE GENOMIC DNA]</scope>
    <source>
        <strain evidence="12">MG11</strain>
    </source>
</reference>
<dbReference type="InterPro" id="IPR036864">
    <property type="entry name" value="Zn2-C6_fun-type_DNA-bd_sf"/>
</dbReference>
<gene>
    <name evidence="11" type="ORF">PMG11_11251</name>
</gene>
<evidence type="ECO:0000259" key="10">
    <source>
        <dbReference type="PROSITE" id="PS50157"/>
    </source>
</evidence>
<dbReference type="GO" id="GO:0008270">
    <property type="term" value="F:zinc ion binding"/>
    <property type="evidence" value="ECO:0007669"/>
    <property type="project" value="UniProtKB-KW"/>
</dbReference>
<dbReference type="GO" id="GO:0000981">
    <property type="term" value="F:DNA-binding transcription factor activity, RNA polymerase II-specific"/>
    <property type="evidence" value="ECO:0007669"/>
    <property type="project" value="InterPro"/>
</dbReference>
<keyword evidence="12" id="KW-1185">Reference proteome</keyword>
<keyword evidence="1" id="KW-0479">Metal-binding</keyword>
<keyword evidence="2 8" id="KW-0863">Zinc-finger</keyword>
<dbReference type="PROSITE" id="PS00463">
    <property type="entry name" value="ZN2_CY6_FUNGAL_1"/>
    <property type="match status" value="1"/>
</dbReference>
<keyword evidence="3" id="KW-0862">Zinc</keyword>
<dbReference type="OrthoDB" id="40579at2759"/>
<evidence type="ECO:0000256" key="2">
    <source>
        <dbReference type="ARBA" id="ARBA00022771"/>
    </source>
</evidence>
<dbReference type="CDD" id="cd12148">
    <property type="entry name" value="fungal_TF_MHR"/>
    <property type="match status" value="1"/>
</dbReference>
<dbReference type="AlphaFoldDB" id="A0A0F7U4T9"/>
<dbReference type="Proteomes" id="UP000042958">
    <property type="component" value="Unassembled WGS sequence"/>
</dbReference>
<dbReference type="CDD" id="cd00067">
    <property type="entry name" value="GAL4"/>
    <property type="match status" value="1"/>
</dbReference>
<dbReference type="PROSITE" id="PS00028">
    <property type="entry name" value="ZINC_FINGER_C2H2_1"/>
    <property type="match status" value="2"/>
</dbReference>
<evidence type="ECO:0000313" key="11">
    <source>
        <dbReference type="EMBL" id="CEJ62760.1"/>
    </source>
</evidence>
<evidence type="ECO:0000256" key="7">
    <source>
        <dbReference type="ARBA" id="ARBA00023242"/>
    </source>
</evidence>
<dbReference type="STRING" id="104259.A0A0F7U4T9"/>
<dbReference type="SUPFAM" id="SSF57667">
    <property type="entry name" value="beta-beta-alpha zinc fingers"/>
    <property type="match status" value="1"/>
</dbReference>
<evidence type="ECO:0000313" key="12">
    <source>
        <dbReference type="Proteomes" id="UP000042958"/>
    </source>
</evidence>
<keyword evidence="4" id="KW-0805">Transcription regulation</keyword>
<dbReference type="PROSITE" id="PS50157">
    <property type="entry name" value="ZINC_FINGER_C2H2_2"/>
    <property type="match status" value="2"/>
</dbReference>
<evidence type="ECO:0000256" key="5">
    <source>
        <dbReference type="ARBA" id="ARBA00023125"/>
    </source>
</evidence>
<dbReference type="Pfam" id="PF04082">
    <property type="entry name" value="Fungal_trans"/>
    <property type="match status" value="1"/>
</dbReference>
<proteinExistence type="predicted"/>
<protein>
    <submittedName>
        <fullName evidence="11">Uncharacterized protein</fullName>
    </submittedName>
</protein>
<evidence type="ECO:0000256" key="6">
    <source>
        <dbReference type="ARBA" id="ARBA00023163"/>
    </source>
</evidence>
<organism evidence="11 12">
    <name type="scientific">Penicillium brasilianum</name>
    <dbReference type="NCBI Taxonomy" id="104259"/>
    <lineage>
        <taxon>Eukaryota</taxon>
        <taxon>Fungi</taxon>
        <taxon>Dikarya</taxon>
        <taxon>Ascomycota</taxon>
        <taxon>Pezizomycotina</taxon>
        <taxon>Eurotiomycetes</taxon>
        <taxon>Eurotiomycetidae</taxon>
        <taxon>Eurotiales</taxon>
        <taxon>Aspergillaceae</taxon>
        <taxon>Penicillium</taxon>
    </lineage>
</organism>
<dbReference type="GO" id="GO:0006351">
    <property type="term" value="P:DNA-templated transcription"/>
    <property type="evidence" value="ECO:0007669"/>
    <property type="project" value="InterPro"/>
</dbReference>
<sequence length="879" mass="98062">MNSTPTTGHDKTWGAPIRVPRRRRRRRRTVWILSLHPRHLHAGDLEFPVIIMGPSSARSYKTARLESYSCDVCASQFSRADHLARHYRSHTRQRPFICSVCRKGFARRDLMTRHQAKHAHDKQTSSTASAINGFTYRVAQACKRCAASKLKCTDEKPCPRCLKKNIPCEIPDNVPVQGPAVSEDTQSHSCPTDSKELGGFAPDHAQTACSDEALPIDDIPMLVHEGGNPASLSESLLLGVPDADALWTMASFFDMSDQNTDPKSVGDLTDLQDMDFSFLDELTAANETIIWDPESPAHKCASIISASSQVYSTSSVARTWVPLPTENASMERGNLTFAGDTHELPAKGIAEHVSLQLIAPAARDRILNMVFAAYPEKTGPIIEDFPSAEILSKLVYRYISQRKVEYTDFMHLPTFEWKSRRPELLAAIIALGSIDGPSATVRKFGYALQATVRRATIQRYEENHAKMRDMDLAQAYLIQQYIAFFSGISRKIGLAESCSMITSTIISQARMLLQGSVKSVEAALAADSIEQLDPIWRRWSQQECIRRVIYYSYTLDSQVSITRKLNPILPYTDMDTPLPCSDSLWRADTPAAWKQELIARITPQPTSLLDLLRSPRLLRTRGDCLDSPFVHMVYVSGLWSIVQEYRRLSSIASVSSSWNRLVMMSRQGELATILERFGKDSIEVRREAPGVDLLYNLVSMHLYVSFKELQPVVSNGKDQSCNQVDQTARAHALEWRQDAGSRFAVWFAGQVVRAARAFHRETLCDVYTIGLLQATVVLWVYGNLSDSPVGPGPPVMSPIMELNETDPLGLDNYLCDGQGQPGLNVPSQGFVPLSDSWSVVEAVKGILQQNWRQSPFPSGTDEVYQVLSDLQTTSSIQGQ</sequence>
<dbReference type="InterPro" id="IPR001138">
    <property type="entry name" value="Zn2Cys6_DnaBD"/>
</dbReference>
<keyword evidence="5" id="KW-0238">DNA-binding</keyword>
<dbReference type="SMART" id="SM00355">
    <property type="entry name" value="ZnF_C2H2"/>
    <property type="match status" value="2"/>
</dbReference>
<evidence type="ECO:0000256" key="8">
    <source>
        <dbReference type="PROSITE-ProRule" id="PRU00042"/>
    </source>
</evidence>
<evidence type="ECO:0000256" key="1">
    <source>
        <dbReference type="ARBA" id="ARBA00022723"/>
    </source>
</evidence>
<name>A0A0F7U4T9_PENBI</name>
<feature type="domain" description="C2H2-type" evidence="10">
    <location>
        <begin position="68"/>
        <end position="95"/>
    </location>
</feature>
<feature type="domain" description="Zn(2)-C6 fungal-type" evidence="9">
    <location>
        <begin position="141"/>
        <end position="170"/>
    </location>
</feature>
<dbReference type="Pfam" id="PF00096">
    <property type="entry name" value="zf-C2H2"/>
    <property type="match status" value="2"/>
</dbReference>
<evidence type="ECO:0000256" key="3">
    <source>
        <dbReference type="ARBA" id="ARBA00022833"/>
    </source>
</evidence>